<name>A0A212K5K7_9BACT</name>
<sequence>MNKYIKPFFVLLISGLVLFSSCTDGFLETNTNVETTKDVEPERFLYNVQVSTKSSSWEWYYDYYAAQMRWMQYGVRIIGNTRTTYTIFNSNIGEQRYRLCWLNTGSYARHLEYYVNKNMPDKAAQYSNVIEAARVTLIYQGIITSDFHGSLAYTEGWGFRSGSNIEEPKFETQKELYDIWDAELKAAIAKFKSNQDQVSFANYDLAFRGDVTKWIKTANALRLRIANRLMKRDLAKAKAIATEVLASPDAELPTSYTDSFVFWLEMKYSDNGDYQAVEDLIRASNGMMNYLNKYNDPRRRMFFRINNLTPEYVAEYNTQNPDNKISAELIGQRWLGGTANYDLVSTSDYEKIKFDRKTLDPSNRAINMQAVNRPQTRLFSGSYDGGNGGTWFPNITQADFSFMAAEFVLEGVASSKTAEQWYTAGVEGSLRLWNYVGNYCEIHDYTAMTDDEISTFMNQADIKWNPAKGKEQIYVQTYIEDFKNSNEGWALWKRTGYPSTNSSILALEECTVDNVKQTPPRRYRFAIPLEGTPNYANQKEKLETMMADPDFGDPASEFGRIWWDKK</sequence>
<feature type="chain" id="PRO_5013166000" description="Lipoprotein" evidence="1">
    <location>
        <begin position="20"/>
        <end position="566"/>
    </location>
</feature>
<evidence type="ECO:0008006" key="3">
    <source>
        <dbReference type="Google" id="ProtNLM"/>
    </source>
</evidence>
<dbReference type="EMBL" id="FLUL01000001">
    <property type="protein sequence ID" value="SBW07004.1"/>
    <property type="molecule type" value="Genomic_DNA"/>
</dbReference>
<keyword evidence="1" id="KW-0732">Signal</keyword>
<dbReference type="Gene3D" id="1.25.40.390">
    <property type="match status" value="1"/>
</dbReference>
<proteinExistence type="predicted"/>
<accession>A0A212K5K7</accession>
<feature type="signal peptide" evidence="1">
    <location>
        <begin position="1"/>
        <end position="19"/>
    </location>
</feature>
<protein>
    <recommendedName>
        <fullName evidence="3">Lipoprotein</fullName>
    </recommendedName>
</protein>
<dbReference type="RefSeq" id="WP_283686717.1">
    <property type="nucleotide sequence ID" value="NZ_LT599021.1"/>
</dbReference>
<dbReference type="PROSITE" id="PS51257">
    <property type="entry name" value="PROKAR_LIPOPROTEIN"/>
    <property type="match status" value="1"/>
</dbReference>
<evidence type="ECO:0000313" key="2">
    <source>
        <dbReference type="EMBL" id="SBW07004.1"/>
    </source>
</evidence>
<organism evidence="2">
    <name type="scientific">uncultured Dysgonomonas sp</name>
    <dbReference type="NCBI Taxonomy" id="206096"/>
    <lineage>
        <taxon>Bacteria</taxon>
        <taxon>Pseudomonadati</taxon>
        <taxon>Bacteroidota</taxon>
        <taxon>Bacteroidia</taxon>
        <taxon>Bacteroidales</taxon>
        <taxon>Dysgonomonadaceae</taxon>
        <taxon>Dysgonomonas</taxon>
        <taxon>environmental samples</taxon>
    </lineage>
</organism>
<gene>
    <name evidence="2" type="ORF">KL86DYS2_13084</name>
</gene>
<evidence type="ECO:0000256" key="1">
    <source>
        <dbReference type="SAM" id="SignalP"/>
    </source>
</evidence>
<reference evidence="2" key="1">
    <citation type="submission" date="2016-04" db="EMBL/GenBank/DDBJ databases">
        <authorList>
            <person name="Evans L.H."/>
            <person name="Alamgir A."/>
            <person name="Owens N."/>
            <person name="Weber N.D."/>
            <person name="Virtaneva K."/>
            <person name="Barbian K."/>
            <person name="Babar A."/>
            <person name="Rosenke K."/>
        </authorList>
    </citation>
    <scope>NUCLEOTIDE SEQUENCE</scope>
    <source>
        <strain evidence="2">86-2</strain>
    </source>
</reference>
<dbReference type="Pfam" id="PF12771">
    <property type="entry name" value="SusD-like_2"/>
    <property type="match status" value="1"/>
</dbReference>
<dbReference type="InterPro" id="IPR041662">
    <property type="entry name" value="SusD-like_2"/>
</dbReference>
<dbReference type="InterPro" id="IPR011990">
    <property type="entry name" value="TPR-like_helical_dom_sf"/>
</dbReference>
<dbReference type="SUPFAM" id="SSF48452">
    <property type="entry name" value="TPR-like"/>
    <property type="match status" value="1"/>
</dbReference>
<dbReference type="AlphaFoldDB" id="A0A212K5K7"/>